<comment type="caution">
    <text evidence="1">The sequence shown here is derived from an EMBL/GenBank/DDBJ whole genome shotgun (WGS) entry which is preliminary data.</text>
</comment>
<evidence type="ECO:0000313" key="2">
    <source>
        <dbReference type="Proteomes" id="UP000696294"/>
    </source>
</evidence>
<evidence type="ECO:0000313" key="1">
    <source>
        <dbReference type="EMBL" id="NJP96046.1"/>
    </source>
</evidence>
<organism evidence="1 2">
    <name type="scientific">Nonomuraea composti</name>
    <dbReference type="NCBI Taxonomy" id="2720023"/>
    <lineage>
        <taxon>Bacteria</taxon>
        <taxon>Bacillati</taxon>
        <taxon>Actinomycetota</taxon>
        <taxon>Actinomycetes</taxon>
        <taxon>Streptosporangiales</taxon>
        <taxon>Streptosporangiaceae</taxon>
        <taxon>Nonomuraea</taxon>
    </lineage>
</organism>
<protein>
    <submittedName>
        <fullName evidence="1">Uncharacterized protein</fullName>
    </submittedName>
</protein>
<accession>A0ABX1BJT4</accession>
<reference evidence="1 2" key="1">
    <citation type="submission" date="2020-03" db="EMBL/GenBank/DDBJ databases">
        <title>WGS of actinomycetes isolated from Thailand.</title>
        <authorList>
            <person name="Thawai C."/>
        </authorList>
    </citation>
    <scope>NUCLEOTIDE SEQUENCE [LARGE SCALE GENOMIC DNA]</scope>
    <source>
        <strain evidence="1 2">FMUSA5-5</strain>
    </source>
</reference>
<proteinExistence type="predicted"/>
<name>A0ABX1BJT4_9ACTN</name>
<sequence length="118" mass="12677">MPFLLASASPAYAVTDNQDGSINIEIYDLREPAQLEQDLAGRGVTAADFTYLPLGKRCGNTRAPALEGDDVGAAGREPTAGDAAARARLLDQLHRTPSYQAIRPKDGITVYPRHIERG</sequence>
<gene>
    <name evidence="1" type="ORF">HCN51_42560</name>
</gene>
<dbReference type="Proteomes" id="UP000696294">
    <property type="component" value="Unassembled WGS sequence"/>
</dbReference>
<keyword evidence="2" id="KW-1185">Reference proteome</keyword>
<dbReference type="EMBL" id="JAATEP010000044">
    <property type="protein sequence ID" value="NJP96046.1"/>
    <property type="molecule type" value="Genomic_DNA"/>
</dbReference>